<dbReference type="EMBL" id="BJWL01000016">
    <property type="protein sequence ID" value="GFZ03513.1"/>
    <property type="molecule type" value="Genomic_DNA"/>
</dbReference>
<reference evidence="1 2" key="1">
    <citation type="submission" date="2019-07" db="EMBL/GenBank/DDBJ databases">
        <title>De Novo Assembly of kiwifruit Actinidia rufa.</title>
        <authorList>
            <person name="Sugita-Konishi S."/>
            <person name="Sato K."/>
            <person name="Mori E."/>
            <person name="Abe Y."/>
            <person name="Kisaki G."/>
            <person name="Hamano K."/>
            <person name="Suezawa K."/>
            <person name="Otani M."/>
            <person name="Fukuda T."/>
            <person name="Manabe T."/>
            <person name="Gomi K."/>
            <person name="Tabuchi M."/>
            <person name="Akimitsu K."/>
            <person name="Kataoka I."/>
        </authorList>
    </citation>
    <scope>NUCLEOTIDE SEQUENCE [LARGE SCALE GENOMIC DNA]</scope>
    <source>
        <strain evidence="2">cv. Fuchu</strain>
    </source>
</reference>
<gene>
    <name evidence="1" type="ORF">Acr_16g0001370</name>
</gene>
<dbReference type="Proteomes" id="UP000585474">
    <property type="component" value="Unassembled WGS sequence"/>
</dbReference>
<evidence type="ECO:0000313" key="1">
    <source>
        <dbReference type="EMBL" id="GFZ03513.1"/>
    </source>
</evidence>
<organism evidence="1 2">
    <name type="scientific">Actinidia rufa</name>
    <dbReference type="NCBI Taxonomy" id="165716"/>
    <lineage>
        <taxon>Eukaryota</taxon>
        <taxon>Viridiplantae</taxon>
        <taxon>Streptophyta</taxon>
        <taxon>Embryophyta</taxon>
        <taxon>Tracheophyta</taxon>
        <taxon>Spermatophyta</taxon>
        <taxon>Magnoliopsida</taxon>
        <taxon>eudicotyledons</taxon>
        <taxon>Gunneridae</taxon>
        <taxon>Pentapetalae</taxon>
        <taxon>asterids</taxon>
        <taxon>Ericales</taxon>
        <taxon>Actinidiaceae</taxon>
        <taxon>Actinidia</taxon>
    </lineage>
</organism>
<proteinExistence type="predicted"/>
<sequence length="149" mass="16900">MLHPLPFWCINNLFLPPLTTTDLGSPDIRLHPQIRTKTRVSNQGIELYACVCACERGGGIVVSGGHGVFYKDRSRNQRGDEESYDGWAGEKWKRKRGWFMESLEDNGSSTMRFRLLINLIVLMGRKLSSLAVSLCLKKGQLDGVDEKWE</sequence>
<name>A0A7J0FXV8_9ERIC</name>
<accession>A0A7J0FXV8</accession>
<evidence type="ECO:0000313" key="2">
    <source>
        <dbReference type="Proteomes" id="UP000585474"/>
    </source>
</evidence>
<comment type="caution">
    <text evidence="1">The sequence shown here is derived from an EMBL/GenBank/DDBJ whole genome shotgun (WGS) entry which is preliminary data.</text>
</comment>
<keyword evidence="2" id="KW-1185">Reference proteome</keyword>
<protein>
    <submittedName>
        <fullName evidence="1">Uncharacterized protein</fullName>
    </submittedName>
</protein>
<dbReference type="AlphaFoldDB" id="A0A7J0FXV8"/>